<dbReference type="PANTHER" id="PTHR41517:SF1">
    <property type="entry name" value="CUPIN"/>
    <property type="match status" value="1"/>
</dbReference>
<dbReference type="AlphaFoldDB" id="A0A4P8IZZ4"/>
<name>A0A4P8IZZ4_9BURK</name>
<dbReference type="EC" id="1.13.11.4" evidence="3"/>
<keyword evidence="6" id="KW-1185">Reference proteome</keyword>
<keyword evidence="1 5" id="KW-0223">Dioxygenase</keyword>
<dbReference type="CDD" id="cd02216">
    <property type="entry name" value="cupin_GDO-like_N"/>
    <property type="match status" value="1"/>
</dbReference>
<feature type="domain" description="Cupin type-2" evidence="4">
    <location>
        <begin position="94"/>
        <end position="155"/>
    </location>
</feature>
<reference evidence="5 6" key="1">
    <citation type="submission" date="2019-05" db="EMBL/GenBank/DDBJ databases">
        <title>Burkholderia sp. DHOD12, isolated from subtropical forest soil.</title>
        <authorList>
            <person name="Gao Z.-H."/>
            <person name="Qiu L.-H."/>
        </authorList>
    </citation>
    <scope>NUCLEOTIDE SEQUENCE [LARGE SCALE GENOMIC DNA]</scope>
    <source>
        <strain evidence="5 6">DHOD12</strain>
    </source>
</reference>
<organism evidence="5 6">
    <name type="scientific">Trinickia violacea</name>
    <dbReference type="NCBI Taxonomy" id="2571746"/>
    <lineage>
        <taxon>Bacteria</taxon>
        <taxon>Pseudomonadati</taxon>
        <taxon>Pseudomonadota</taxon>
        <taxon>Betaproteobacteria</taxon>
        <taxon>Burkholderiales</taxon>
        <taxon>Burkholderiaceae</taxon>
        <taxon>Trinickia</taxon>
    </lineage>
</organism>
<dbReference type="EMBL" id="CP040078">
    <property type="protein sequence ID" value="QCP53193.1"/>
    <property type="molecule type" value="Genomic_DNA"/>
</dbReference>
<evidence type="ECO:0000256" key="2">
    <source>
        <dbReference type="ARBA" id="ARBA00023002"/>
    </source>
</evidence>
<evidence type="ECO:0000313" key="5">
    <source>
        <dbReference type="EMBL" id="QCP53193.1"/>
    </source>
</evidence>
<dbReference type="PANTHER" id="PTHR41517">
    <property type="entry name" value="1,2-DIOXYGENASE PROTEIN-RELATED"/>
    <property type="match status" value="1"/>
</dbReference>
<keyword evidence="2 5" id="KW-0560">Oxidoreductase</keyword>
<dbReference type="InterPro" id="IPR013096">
    <property type="entry name" value="Cupin_2"/>
</dbReference>
<protein>
    <recommendedName>
        <fullName evidence="3">Gentisate 1,2-dioxygenase</fullName>
        <ecNumber evidence="3">1.13.11.4</ecNumber>
    </recommendedName>
</protein>
<dbReference type="InterPro" id="IPR047183">
    <property type="entry name" value="GDO-like"/>
</dbReference>
<dbReference type="SUPFAM" id="SSF51182">
    <property type="entry name" value="RmlC-like cupins"/>
    <property type="match status" value="1"/>
</dbReference>
<proteinExistence type="predicted"/>
<dbReference type="InterPro" id="IPR014710">
    <property type="entry name" value="RmlC-like_jellyroll"/>
</dbReference>
<sequence length="349" mass="38759">MPTATAVQEQRTAYYERIAERQMAPLWESLHTLVPPQPKPQAQAAIWRYAQIRDLVMQAGAVISAEEAVRRVLVLENPGLPGKSSITPSLYAGLQLILPGEIAPSHRHTQSALRFIVEGRGAWTAVDGERTTMRPGDFIVTPSWTWHDHGNPSVEDGGEPVVWLDGLDIPLVASLDAGFAETYPEATQPVTRPEGYSFARFGHNMAPVRERVSNPTSPIFSYPYERSREALDMLYRHSELDAWDGVKLRYVNPTTGGWPMPTMATFMQYLPAGFKGRAWRSTDATVYCVVDGHGTVNIGGAEFAFAEHDVFVVPSWQTVQLSAHGESVLFSYSDRPVLAALNLLREERI</sequence>
<dbReference type="OrthoDB" id="285029at2"/>
<evidence type="ECO:0000313" key="6">
    <source>
        <dbReference type="Proteomes" id="UP000298656"/>
    </source>
</evidence>
<evidence type="ECO:0000259" key="4">
    <source>
        <dbReference type="Pfam" id="PF07883"/>
    </source>
</evidence>
<dbReference type="Gene3D" id="2.60.120.10">
    <property type="entry name" value="Jelly Rolls"/>
    <property type="match status" value="1"/>
</dbReference>
<dbReference type="Pfam" id="PF07883">
    <property type="entry name" value="Cupin_2"/>
    <property type="match status" value="1"/>
</dbReference>
<gene>
    <name evidence="5" type="primary">gtdA</name>
    <name evidence="5" type="ORF">FAZ95_29415</name>
</gene>
<evidence type="ECO:0000256" key="3">
    <source>
        <dbReference type="NCBIfam" id="TIGR02272"/>
    </source>
</evidence>
<dbReference type="InterPro" id="IPR011960">
    <property type="entry name" value="Gentisate_dOase"/>
</dbReference>
<dbReference type="InterPro" id="IPR011051">
    <property type="entry name" value="RmlC_Cupin_sf"/>
</dbReference>
<evidence type="ECO:0000256" key="1">
    <source>
        <dbReference type="ARBA" id="ARBA00022964"/>
    </source>
</evidence>
<dbReference type="Proteomes" id="UP000298656">
    <property type="component" value="Chromosome 2"/>
</dbReference>
<dbReference type="KEGG" id="tvl:FAZ95_29415"/>
<accession>A0A4P8IZZ4</accession>
<dbReference type="NCBIfam" id="TIGR02272">
    <property type="entry name" value="gentisate_1_2"/>
    <property type="match status" value="1"/>
</dbReference>
<dbReference type="GO" id="GO:0047922">
    <property type="term" value="F:gentisate 1,2-dioxygenase activity"/>
    <property type="evidence" value="ECO:0007669"/>
    <property type="project" value="UniProtKB-UniRule"/>
</dbReference>
<dbReference type="CDD" id="cd06992">
    <property type="entry name" value="cupin_GDO-like_C"/>
    <property type="match status" value="1"/>
</dbReference>